<comment type="caution">
    <text evidence="1">The sequence shown here is derived from an EMBL/GenBank/DDBJ whole genome shotgun (WGS) entry which is preliminary data.</text>
</comment>
<dbReference type="EMBL" id="SSXH01001089">
    <property type="protein sequence ID" value="THJ25658.1"/>
    <property type="molecule type" value="Genomic_DNA"/>
</dbReference>
<dbReference type="Proteomes" id="UP000305282">
    <property type="component" value="Unassembled WGS sequence"/>
</dbReference>
<evidence type="ECO:0000313" key="1">
    <source>
        <dbReference type="EMBL" id="THJ25658.1"/>
    </source>
</evidence>
<gene>
    <name evidence="1" type="ORF">E7Y31_23285</name>
</gene>
<accession>A0A4S5B8A9</accession>
<reference evidence="1 2" key="1">
    <citation type="submission" date="2019-04" db="EMBL/GenBank/DDBJ databases">
        <title>Draft genome sequences for three unisolated Alnus-infective Frankia Sp+ strains, AgTrS, AiOr and AvVan, the first sequenced Frankia strains able to sporulate in-planta.</title>
        <authorList>
            <person name="Bethencourt L."/>
            <person name="Vautrin F."/>
            <person name="Taib N."/>
            <person name="Dubost A."/>
            <person name="Castro-Garcia L."/>
            <person name="Imbaud O."/>
            <person name="Abrouk D."/>
            <person name="Fournier P."/>
            <person name="Briolay J."/>
            <person name="Nguyen A."/>
            <person name="Normand P."/>
            <person name="Fernandez M.P."/>
            <person name="Brochier-Armanet C."/>
            <person name="Herrera-Belaroussi A."/>
        </authorList>
    </citation>
    <scope>NUCLEOTIDE SEQUENCE [LARGE SCALE GENOMIC DNA]</scope>
    <source>
        <strain evidence="1 2">AvVan</strain>
    </source>
</reference>
<sequence>IFSSMVTLSLNVAEPLIAGHYGRAAFDAVGPLLLIGWAEVAPDLLQVRCPFSSGQWPLLE</sequence>
<dbReference type="AlphaFoldDB" id="A0A4S5B8A9"/>
<proteinExistence type="predicted"/>
<organism evidence="1 2">
    <name type="scientific">Candidatus Frankia alpina</name>
    <dbReference type="NCBI Taxonomy" id="2699483"/>
    <lineage>
        <taxon>Bacteria</taxon>
        <taxon>Bacillati</taxon>
        <taxon>Actinomycetota</taxon>
        <taxon>Actinomycetes</taxon>
        <taxon>Frankiales</taxon>
        <taxon>Frankiaceae</taxon>
        <taxon>Frankia</taxon>
    </lineage>
</organism>
<protein>
    <submittedName>
        <fullName evidence="1">Uncharacterized protein</fullName>
    </submittedName>
</protein>
<evidence type="ECO:0000313" key="2">
    <source>
        <dbReference type="Proteomes" id="UP000305282"/>
    </source>
</evidence>
<name>A0A4S5B8A9_9ACTN</name>
<feature type="non-terminal residue" evidence="1">
    <location>
        <position position="1"/>
    </location>
</feature>
<keyword evidence="2" id="KW-1185">Reference proteome</keyword>